<name>A0A7C2Z968_9CREN</name>
<comment type="caution">
    <text evidence="1">The sequence shown here is derived from an EMBL/GenBank/DDBJ whole genome shotgun (WGS) entry which is preliminary data.</text>
</comment>
<dbReference type="AlphaFoldDB" id="A0A7C2Z968"/>
<reference evidence="1" key="1">
    <citation type="journal article" date="2020" name="mSystems">
        <title>Genome- and Community-Level Interaction Insights into Carbon Utilization and Element Cycling Functions of Hydrothermarchaeota in Hydrothermal Sediment.</title>
        <authorList>
            <person name="Zhou Z."/>
            <person name="Liu Y."/>
            <person name="Xu W."/>
            <person name="Pan J."/>
            <person name="Luo Z.H."/>
            <person name="Li M."/>
        </authorList>
    </citation>
    <scope>NUCLEOTIDE SEQUENCE [LARGE SCALE GENOMIC DNA]</scope>
    <source>
        <strain evidence="1">SpSt-16</strain>
    </source>
</reference>
<evidence type="ECO:0008006" key="2">
    <source>
        <dbReference type="Google" id="ProtNLM"/>
    </source>
</evidence>
<accession>A0A7C2Z968</accession>
<evidence type="ECO:0000313" key="1">
    <source>
        <dbReference type="EMBL" id="HEW53301.1"/>
    </source>
</evidence>
<proteinExistence type="predicted"/>
<sequence>MDPTGWSKAKGYPVTKLVGRDVVEIEVPGQFVFTVRINDDKSFAVEARRGSNPCLKVSMPLDTFKAMALGKERVIYALADGRNEVQYDSSLGVSDWITVFGIIGKIQELAESDPEIWNLLESL</sequence>
<protein>
    <recommendedName>
        <fullName evidence="2">SCP2 domain-containing protein</fullName>
    </recommendedName>
</protein>
<dbReference type="EMBL" id="DSGT01000009">
    <property type="protein sequence ID" value="HEW53301.1"/>
    <property type="molecule type" value="Genomic_DNA"/>
</dbReference>
<organism evidence="1">
    <name type="scientific">Ignisphaera aggregans</name>
    <dbReference type="NCBI Taxonomy" id="334771"/>
    <lineage>
        <taxon>Archaea</taxon>
        <taxon>Thermoproteota</taxon>
        <taxon>Thermoprotei</taxon>
        <taxon>Desulfurococcales</taxon>
        <taxon>Desulfurococcaceae</taxon>
        <taxon>Ignisphaera</taxon>
    </lineage>
</organism>
<gene>
    <name evidence="1" type="ORF">ENO77_03950</name>
</gene>